<reference evidence="2" key="1">
    <citation type="submission" date="2020-09" db="EMBL/GenBank/DDBJ databases">
        <title>Genome-Enabled Discovery of Anthraquinone Biosynthesis in Senna tora.</title>
        <authorList>
            <person name="Kang S.-H."/>
            <person name="Pandey R.P."/>
            <person name="Lee C.-M."/>
            <person name="Sim J.-S."/>
            <person name="Jeong J.-T."/>
            <person name="Choi B.-S."/>
            <person name="Jung M."/>
            <person name="Ginzburg D."/>
            <person name="Zhao K."/>
            <person name="Won S.Y."/>
            <person name="Oh T.-J."/>
            <person name="Yu Y."/>
            <person name="Kim N.-H."/>
            <person name="Lee O.R."/>
            <person name="Lee T.-H."/>
            <person name="Bashyal P."/>
            <person name="Kim T.-S."/>
            <person name="Lee W.-H."/>
            <person name="Kawkins C."/>
            <person name="Kim C.-K."/>
            <person name="Kim J.S."/>
            <person name="Ahn B.O."/>
            <person name="Rhee S.Y."/>
            <person name="Sohng J.K."/>
        </authorList>
    </citation>
    <scope>NUCLEOTIDE SEQUENCE</scope>
    <source>
        <tissue evidence="2">Leaf</tissue>
    </source>
</reference>
<keyword evidence="3" id="KW-1185">Reference proteome</keyword>
<feature type="compositionally biased region" description="Polar residues" evidence="1">
    <location>
        <begin position="36"/>
        <end position="49"/>
    </location>
</feature>
<evidence type="ECO:0000256" key="1">
    <source>
        <dbReference type="SAM" id="MobiDB-lite"/>
    </source>
</evidence>
<evidence type="ECO:0000313" key="2">
    <source>
        <dbReference type="EMBL" id="KAF7821823.1"/>
    </source>
</evidence>
<name>A0A834WIA1_9FABA</name>
<organism evidence="2 3">
    <name type="scientific">Senna tora</name>
    <dbReference type="NCBI Taxonomy" id="362788"/>
    <lineage>
        <taxon>Eukaryota</taxon>
        <taxon>Viridiplantae</taxon>
        <taxon>Streptophyta</taxon>
        <taxon>Embryophyta</taxon>
        <taxon>Tracheophyta</taxon>
        <taxon>Spermatophyta</taxon>
        <taxon>Magnoliopsida</taxon>
        <taxon>eudicotyledons</taxon>
        <taxon>Gunneridae</taxon>
        <taxon>Pentapetalae</taxon>
        <taxon>rosids</taxon>
        <taxon>fabids</taxon>
        <taxon>Fabales</taxon>
        <taxon>Fabaceae</taxon>
        <taxon>Caesalpinioideae</taxon>
        <taxon>Cassia clade</taxon>
        <taxon>Senna</taxon>
    </lineage>
</organism>
<accession>A0A834WIA1</accession>
<feature type="region of interest" description="Disordered" evidence="1">
    <location>
        <begin position="1"/>
        <end position="50"/>
    </location>
</feature>
<evidence type="ECO:0000313" key="3">
    <source>
        <dbReference type="Proteomes" id="UP000634136"/>
    </source>
</evidence>
<gene>
    <name evidence="2" type="ORF">G2W53_027278</name>
</gene>
<comment type="caution">
    <text evidence="2">The sequence shown here is derived from an EMBL/GenBank/DDBJ whole genome shotgun (WGS) entry which is preliminary data.</text>
</comment>
<proteinExistence type="predicted"/>
<protein>
    <submittedName>
        <fullName evidence="2">Uncharacterized protein</fullName>
    </submittedName>
</protein>
<sequence length="127" mass="13375">MTSPPTVPGTSVKELTMSDIPPASMEGVGATKDSMEQSIPSGSQASNVPSCACEQRQQGRARGCVKGFGDGATEDFDNRVKLLPCSEIPPCDNKEMLKVILSVDLSLKTKQDGILCALKDALTECGK</sequence>
<dbReference type="Proteomes" id="UP000634136">
    <property type="component" value="Unassembled WGS sequence"/>
</dbReference>
<dbReference type="AlphaFoldDB" id="A0A834WIA1"/>
<dbReference type="EMBL" id="JAAIUW010000008">
    <property type="protein sequence ID" value="KAF7821823.1"/>
    <property type="molecule type" value="Genomic_DNA"/>
</dbReference>